<feature type="compositionally biased region" description="Low complexity" evidence="5">
    <location>
        <begin position="330"/>
        <end position="345"/>
    </location>
</feature>
<dbReference type="InterPro" id="IPR001478">
    <property type="entry name" value="PDZ"/>
</dbReference>
<evidence type="ECO:0000256" key="3">
    <source>
        <dbReference type="ARBA" id="ARBA00023038"/>
    </source>
</evidence>
<feature type="region of interest" description="Disordered" evidence="5">
    <location>
        <begin position="607"/>
        <end position="629"/>
    </location>
</feature>
<dbReference type="EMBL" id="CAJNOR010005772">
    <property type="protein sequence ID" value="CAF1575730.1"/>
    <property type="molecule type" value="Genomic_DNA"/>
</dbReference>
<dbReference type="Pfam" id="PF00412">
    <property type="entry name" value="LIM"/>
    <property type="match status" value="1"/>
</dbReference>
<feature type="region of interest" description="Disordered" evidence="5">
    <location>
        <begin position="1"/>
        <end position="39"/>
    </location>
</feature>
<dbReference type="Gene3D" id="2.30.42.10">
    <property type="match status" value="1"/>
</dbReference>
<feature type="compositionally biased region" description="Low complexity" evidence="5">
    <location>
        <begin position="364"/>
        <end position="386"/>
    </location>
</feature>
<feature type="compositionally biased region" description="Low complexity" evidence="5">
    <location>
        <begin position="97"/>
        <end position="109"/>
    </location>
</feature>
<dbReference type="PANTHER" id="PTHR46767">
    <property type="entry name" value="LIM DOMAIN ONLY PROTEIN 7"/>
    <property type="match status" value="1"/>
</dbReference>
<dbReference type="InterPro" id="IPR036034">
    <property type="entry name" value="PDZ_sf"/>
</dbReference>
<keyword evidence="9" id="KW-1185">Reference proteome</keyword>
<feature type="compositionally biased region" description="Basic and acidic residues" evidence="5">
    <location>
        <begin position="83"/>
        <end position="92"/>
    </location>
</feature>
<feature type="compositionally biased region" description="Polar residues" evidence="5">
    <location>
        <begin position="234"/>
        <end position="262"/>
    </location>
</feature>
<name>A0A815YWC2_ADIRI</name>
<gene>
    <name evidence="8" type="ORF">XAT740_LOCUS44932</name>
</gene>
<feature type="region of interest" description="Disordered" evidence="5">
    <location>
        <begin position="457"/>
        <end position="484"/>
    </location>
</feature>
<comment type="caution">
    <text evidence="8">The sequence shown here is derived from an EMBL/GenBank/DDBJ whole genome shotgun (WGS) entry which is preliminary data.</text>
</comment>
<feature type="compositionally biased region" description="Low complexity" evidence="5">
    <location>
        <begin position="68"/>
        <end position="82"/>
    </location>
</feature>
<accession>A0A815YWC2</accession>
<dbReference type="GO" id="GO:0030155">
    <property type="term" value="P:regulation of cell adhesion"/>
    <property type="evidence" value="ECO:0007669"/>
    <property type="project" value="InterPro"/>
</dbReference>
<dbReference type="SMART" id="SM00132">
    <property type="entry name" value="LIM"/>
    <property type="match status" value="1"/>
</dbReference>
<dbReference type="InterPro" id="IPR029978">
    <property type="entry name" value="LMO-7"/>
</dbReference>
<feature type="compositionally biased region" description="Low complexity" evidence="5">
    <location>
        <begin position="464"/>
        <end position="484"/>
    </location>
</feature>
<dbReference type="InterPro" id="IPR001781">
    <property type="entry name" value="Znf_LIM"/>
</dbReference>
<organism evidence="8 9">
    <name type="scientific">Adineta ricciae</name>
    <name type="common">Rotifer</name>
    <dbReference type="NCBI Taxonomy" id="249248"/>
    <lineage>
        <taxon>Eukaryota</taxon>
        <taxon>Metazoa</taxon>
        <taxon>Spiralia</taxon>
        <taxon>Gnathifera</taxon>
        <taxon>Rotifera</taxon>
        <taxon>Eurotatoria</taxon>
        <taxon>Bdelloidea</taxon>
        <taxon>Adinetida</taxon>
        <taxon>Adinetidae</taxon>
        <taxon>Adineta</taxon>
    </lineage>
</organism>
<feature type="region of interest" description="Disordered" evidence="5">
    <location>
        <begin position="53"/>
        <end position="131"/>
    </location>
</feature>
<feature type="compositionally biased region" description="Polar residues" evidence="5">
    <location>
        <begin position="1"/>
        <end position="30"/>
    </location>
</feature>
<dbReference type="Pfam" id="PF00595">
    <property type="entry name" value="PDZ"/>
    <property type="match status" value="1"/>
</dbReference>
<dbReference type="Proteomes" id="UP000663828">
    <property type="component" value="Unassembled WGS sequence"/>
</dbReference>
<dbReference type="PROSITE" id="PS50023">
    <property type="entry name" value="LIM_DOMAIN_2"/>
    <property type="match status" value="1"/>
</dbReference>
<dbReference type="GO" id="GO:0023051">
    <property type="term" value="P:regulation of signaling"/>
    <property type="evidence" value="ECO:0007669"/>
    <property type="project" value="InterPro"/>
</dbReference>
<feature type="region of interest" description="Disordered" evidence="5">
    <location>
        <begin position="234"/>
        <end position="277"/>
    </location>
</feature>
<sequence length="768" mass="85188">MKGPTSNSTTGRKPSTTSTSSIQNHSATRPRQSEVYEDYSEAVENWRQRLVEKRKQSLRPHGDDDEPTTSSPIIKTIPSSPTEKSDDSETKAKPQRPSSTSTVSSATPTNESTDKLTISNQIPPKSPSPQRIKGLAKIHEICIKKGVDVRGFGFKLDGGQAHNRPLYISALEEGSLADKAGLCIDDEIISMHDENVEQMTFDQVRKLLKERNLRGSIRLVVRTFEEVVDDNSQTITAGQTTEHSRTPSPQKLVSNSQPITSAVSPPPTTTRTIPVSVTTPSNAHAPIYTFVPYTPPPVCYPTPDSTLNTSMNMFGPKPFRSTASINLENQTSNESTTSSLEQQSSTVSDLSSQTTVISPPPNPVSVSSESPTNNISPSSTITTKAKAPPPPLTSVETLLRRTFDTNKQDQEYNESLTGQARSSVERHMNQLQQDFLFNQPHSRIAHERRSVNIPVDSSNLVIPSSNQTQQSTNNHSSSSNSSTNRIYHNIESSTSQQLSPSYPKRSIQDIPSLFTNNATTTAAINRLPATDHSVNEVKVNLSTPTSNQQQKKVSIQVEEKKTQQRITNKQLHTTFNQVPKKPHADDHSWINHDEQNKPNVLLPSTHKNGKSLLSNHRPAPPVPHHQDTQRNVSSSKQISMFHYGDASDDLNYRPLRSAQHKHDFEPSIHRQHELKNRPKSPIRTTINSNNNRVLSVSGKLHCSKCNHELGQGSAMVIESLGLYYHIDCFRCFVCNIPLSSSFEGTDVRVRSNRLHCQNCFSDENGESH</sequence>
<dbReference type="SUPFAM" id="SSF50156">
    <property type="entry name" value="PDZ domain-like"/>
    <property type="match status" value="1"/>
</dbReference>
<protein>
    <submittedName>
        <fullName evidence="8">Uncharacterized protein</fullName>
    </submittedName>
</protein>
<dbReference type="Gene3D" id="2.10.110.10">
    <property type="entry name" value="Cysteine Rich Protein"/>
    <property type="match status" value="1"/>
</dbReference>
<evidence type="ECO:0000259" key="7">
    <source>
        <dbReference type="PROSITE" id="PS50106"/>
    </source>
</evidence>
<dbReference type="GO" id="GO:0046872">
    <property type="term" value="F:metal ion binding"/>
    <property type="evidence" value="ECO:0007669"/>
    <property type="project" value="UniProtKB-KW"/>
</dbReference>
<feature type="region of interest" description="Disordered" evidence="5">
    <location>
        <begin position="330"/>
        <end position="425"/>
    </location>
</feature>
<reference evidence="8" key="1">
    <citation type="submission" date="2021-02" db="EMBL/GenBank/DDBJ databases">
        <authorList>
            <person name="Nowell W R."/>
        </authorList>
    </citation>
    <scope>NUCLEOTIDE SEQUENCE</scope>
</reference>
<evidence type="ECO:0000256" key="2">
    <source>
        <dbReference type="ARBA" id="ARBA00022833"/>
    </source>
</evidence>
<evidence type="ECO:0000256" key="4">
    <source>
        <dbReference type="PROSITE-ProRule" id="PRU00125"/>
    </source>
</evidence>
<dbReference type="CDD" id="cd08368">
    <property type="entry name" value="LIM"/>
    <property type="match status" value="1"/>
</dbReference>
<dbReference type="CDD" id="cd00136">
    <property type="entry name" value="PDZ_canonical"/>
    <property type="match status" value="1"/>
</dbReference>
<evidence type="ECO:0000259" key="6">
    <source>
        <dbReference type="PROSITE" id="PS50023"/>
    </source>
</evidence>
<feature type="domain" description="LIM zinc-binding" evidence="6">
    <location>
        <begin position="700"/>
        <end position="766"/>
    </location>
</feature>
<feature type="compositionally biased region" description="Basic and acidic residues" evidence="5">
    <location>
        <begin position="398"/>
        <end position="410"/>
    </location>
</feature>
<dbReference type="AlphaFoldDB" id="A0A815YWC2"/>
<evidence type="ECO:0000313" key="9">
    <source>
        <dbReference type="Proteomes" id="UP000663828"/>
    </source>
</evidence>
<evidence type="ECO:0000256" key="5">
    <source>
        <dbReference type="SAM" id="MobiDB-lite"/>
    </source>
</evidence>
<feature type="compositionally biased region" description="Polar residues" evidence="5">
    <location>
        <begin position="413"/>
        <end position="422"/>
    </location>
</feature>
<feature type="domain" description="PDZ" evidence="7">
    <location>
        <begin position="140"/>
        <end position="210"/>
    </location>
</feature>
<dbReference type="PANTHER" id="PTHR46767:SF2">
    <property type="entry name" value="LIM DOMAIN 7B"/>
    <property type="match status" value="1"/>
</dbReference>
<dbReference type="PROSITE" id="PS50106">
    <property type="entry name" value="PDZ"/>
    <property type="match status" value="1"/>
</dbReference>
<keyword evidence="2 4" id="KW-0862">Zinc</keyword>
<dbReference type="SMART" id="SM00228">
    <property type="entry name" value="PDZ"/>
    <property type="match status" value="1"/>
</dbReference>
<keyword evidence="3 4" id="KW-0440">LIM domain</keyword>
<proteinExistence type="predicted"/>
<evidence type="ECO:0000313" key="8">
    <source>
        <dbReference type="EMBL" id="CAF1575730.1"/>
    </source>
</evidence>
<keyword evidence="1 4" id="KW-0479">Metal-binding</keyword>
<dbReference type="PROSITE" id="PS00478">
    <property type="entry name" value="LIM_DOMAIN_1"/>
    <property type="match status" value="1"/>
</dbReference>
<evidence type="ECO:0000256" key="1">
    <source>
        <dbReference type="ARBA" id="ARBA00022723"/>
    </source>
</evidence>